<evidence type="ECO:0000313" key="3">
    <source>
        <dbReference type="Proteomes" id="UP000011783"/>
    </source>
</evidence>
<keyword evidence="1" id="KW-1133">Transmembrane helix</keyword>
<keyword evidence="1" id="KW-0472">Membrane</keyword>
<feature type="transmembrane region" description="Helical" evidence="1">
    <location>
        <begin position="76"/>
        <end position="97"/>
    </location>
</feature>
<evidence type="ECO:0000256" key="1">
    <source>
        <dbReference type="SAM" id="Phobius"/>
    </source>
</evidence>
<dbReference type="BioCyc" id="LBOR1193007:G11KN-2546-MONOMER"/>
<sequence length="102" mass="12098">MSSEVDPLVWNDSEIKWELSKETESDVCFPILIRSGFFPIWKLVSGEKVYRTLEGQFYFCSMEKQNKFVFYDIRTYLITLIQFLLPLSFLGATFLTYRKISN</sequence>
<proteinExistence type="predicted"/>
<protein>
    <submittedName>
        <fullName evidence="2">Uncharacterized protein</fullName>
    </submittedName>
</protein>
<gene>
    <name evidence="2" type="ORF">LEP1GSC123_0183</name>
</gene>
<reference evidence="2 3" key="1">
    <citation type="submission" date="2013-01" db="EMBL/GenBank/DDBJ databases">
        <authorList>
            <person name="Harkins D.M."/>
            <person name="Durkin A.S."/>
            <person name="Brinkac L.M."/>
            <person name="Haft D.H."/>
            <person name="Selengut J.D."/>
            <person name="Sanka R."/>
            <person name="DePew J."/>
            <person name="Purushe J."/>
            <person name="Picardeau M."/>
            <person name="Werts C."/>
            <person name="Goarant C."/>
            <person name="Vinetz J.M."/>
            <person name="Sutton G.G."/>
            <person name="Nierman W.C."/>
            <person name="Fouts D.E."/>
        </authorList>
    </citation>
    <scope>NUCLEOTIDE SEQUENCE [LARGE SCALE GENOMIC DNA]</scope>
    <source>
        <strain evidence="2 3">200701203</strain>
    </source>
</reference>
<keyword evidence="1" id="KW-0812">Transmembrane</keyword>
<organism evidence="2 3">
    <name type="scientific">Leptospira borgpetersenii str. 200701203</name>
    <dbReference type="NCBI Taxonomy" id="1193007"/>
    <lineage>
        <taxon>Bacteria</taxon>
        <taxon>Pseudomonadati</taxon>
        <taxon>Spirochaetota</taxon>
        <taxon>Spirochaetia</taxon>
        <taxon>Leptospirales</taxon>
        <taxon>Leptospiraceae</taxon>
        <taxon>Leptospira</taxon>
    </lineage>
</organism>
<dbReference type="AlphaFoldDB" id="M3GDM7"/>
<dbReference type="Proteomes" id="UP000011783">
    <property type="component" value="Unassembled WGS sequence"/>
</dbReference>
<name>M3GDM7_LEPBO</name>
<evidence type="ECO:0000313" key="2">
    <source>
        <dbReference type="EMBL" id="EMF99031.1"/>
    </source>
</evidence>
<comment type="caution">
    <text evidence="2">The sequence shown here is derived from an EMBL/GenBank/DDBJ whole genome shotgun (WGS) entry which is preliminary data.</text>
</comment>
<dbReference type="EMBL" id="AKWO02000075">
    <property type="protein sequence ID" value="EMF99031.1"/>
    <property type="molecule type" value="Genomic_DNA"/>
</dbReference>
<accession>M3GDM7</accession>